<accession>A0A4D4J4M8</accession>
<dbReference type="AlphaFoldDB" id="A0A4D4J4M8"/>
<feature type="compositionally biased region" description="Pro residues" evidence="1">
    <location>
        <begin position="60"/>
        <end position="69"/>
    </location>
</feature>
<name>A0A4D4J4M8_9PSEU</name>
<protein>
    <submittedName>
        <fullName evidence="2">Uncharacterized protein</fullName>
    </submittedName>
</protein>
<evidence type="ECO:0000256" key="1">
    <source>
        <dbReference type="SAM" id="MobiDB-lite"/>
    </source>
</evidence>
<proteinExistence type="predicted"/>
<evidence type="ECO:0000313" key="2">
    <source>
        <dbReference type="EMBL" id="GDY29486.1"/>
    </source>
</evidence>
<reference evidence="3" key="1">
    <citation type="submission" date="2019-04" db="EMBL/GenBank/DDBJ databases">
        <title>Draft genome sequence of Pseudonocardiaceae bacterium SL3-2-4.</title>
        <authorList>
            <person name="Ningsih F."/>
            <person name="Yokota A."/>
            <person name="Sakai Y."/>
            <person name="Nanatani K."/>
            <person name="Yabe S."/>
            <person name="Oetari A."/>
            <person name="Sjamsuridzal W."/>
        </authorList>
    </citation>
    <scope>NUCLEOTIDE SEQUENCE [LARGE SCALE GENOMIC DNA]</scope>
    <source>
        <strain evidence="3">SL3-2-4</strain>
    </source>
</reference>
<sequence>MTSRSRIGSHALPGPRKARNAVRFPPSDRGPLGFPGPPAREVRCSGDLTRGGSSSRLPLSPEPPRAGLW</sequence>
<organism evidence="2 3">
    <name type="scientific">Gandjariella thermophila</name>
    <dbReference type="NCBI Taxonomy" id="1931992"/>
    <lineage>
        <taxon>Bacteria</taxon>
        <taxon>Bacillati</taxon>
        <taxon>Actinomycetota</taxon>
        <taxon>Actinomycetes</taxon>
        <taxon>Pseudonocardiales</taxon>
        <taxon>Pseudonocardiaceae</taxon>
        <taxon>Gandjariella</taxon>
    </lineage>
</organism>
<evidence type="ECO:0000313" key="3">
    <source>
        <dbReference type="Proteomes" id="UP000298860"/>
    </source>
</evidence>
<feature type="region of interest" description="Disordered" evidence="1">
    <location>
        <begin position="1"/>
        <end position="69"/>
    </location>
</feature>
<keyword evidence="3" id="KW-1185">Reference proteome</keyword>
<comment type="caution">
    <text evidence="2">The sequence shown here is derived from an EMBL/GenBank/DDBJ whole genome shotgun (WGS) entry which is preliminary data.</text>
</comment>
<dbReference type="Proteomes" id="UP000298860">
    <property type="component" value="Unassembled WGS sequence"/>
</dbReference>
<dbReference type="EMBL" id="BJFL01000003">
    <property type="protein sequence ID" value="GDY29486.1"/>
    <property type="molecule type" value="Genomic_DNA"/>
</dbReference>
<gene>
    <name evidence="2" type="ORF">GTS_11190</name>
</gene>